<comment type="similarity">
    <text evidence="2">Belongs to the SsgA family.</text>
</comment>
<gene>
    <name evidence="7" type="primary">ssgB</name>
    <name evidence="7" type="ORF">GCM10010140_29300</name>
</gene>
<accession>A0ABQ2QTX3</accession>
<evidence type="ECO:0000256" key="3">
    <source>
        <dbReference type="ARBA" id="ARBA00022618"/>
    </source>
</evidence>
<dbReference type="GO" id="GO:0051301">
    <property type="term" value="P:cell division"/>
    <property type="evidence" value="ECO:0007669"/>
    <property type="project" value="UniProtKB-KW"/>
</dbReference>
<evidence type="ECO:0000256" key="4">
    <source>
        <dbReference type="ARBA" id="ARBA00022969"/>
    </source>
</evidence>
<comment type="caution">
    <text evidence="7">The sequence shown here is derived from an EMBL/GenBank/DDBJ whole genome shotgun (WGS) entry which is preliminary data.</text>
</comment>
<evidence type="ECO:0000313" key="8">
    <source>
        <dbReference type="Proteomes" id="UP000611554"/>
    </source>
</evidence>
<proteinExistence type="inferred from homology"/>
<name>A0ABQ2QTX3_9ACTN</name>
<protein>
    <submittedName>
        <fullName evidence="7">Sporulation-specific cell division protein SsgB</fullName>
    </submittedName>
</protein>
<keyword evidence="5" id="KW-0717">Septation</keyword>
<comment type="subcellular location">
    <subcellularLocation>
        <location evidence="1">Cell septum</location>
    </subcellularLocation>
</comment>
<keyword evidence="8" id="KW-1185">Reference proteome</keyword>
<dbReference type="Pfam" id="PF04686">
    <property type="entry name" value="SsgA"/>
    <property type="match status" value="1"/>
</dbReference>
<keyword evidence="4" id="KW-0749">Sporulation</keyword>
<evidence type="ECO:0000256" key="1">
    <source>
        <dbReference type="ARBA" id="ARBA00004431"/>
    </source>
</evidence>
<evidence type="ECO:0000313" key="7">
    <source>
        <dbReference type="EMBL" id="GGP97394.1"/>
    </source>
</evidence>
<dbReference type="Gene3D" id="2.30.31.20">
    <property type="entry name" value="Sporulation-specific cell division protein SsgB"/>
    <property type="match status" value="1"/>
</dbReference>
<evidence type="ECO:0000256" key="2">
    <source>
        <dbReference type="ARBA" id="ARBA00009323"/>
    </source>
</evidence>
<organism evidence="7 8">
    <name type="scientific">Streptosporangium pseudovulgare</name>
    <dbReference type="NCBI Taxonomy" id="35765"/>
    <lineage>
        <taxon>Bacteria</taxon>
        <taxon>Bacillati</taxon>
        <taxon>Actinomycetota</taxon>
        <taxon>Actinomycetes</taxon>
        <taxon>Streptosporangiales</taxon>
        <taxon>Streptosporangiaceae</taxon>
        <taxon>Streptosporangium</taxon>
    </lineage>
</organism>
<dbReference type="InterPro" id="IPR006776">
    <property type="entry name" value="SsgB"/>
</dbReference>
<evidence type="ECO:0000256" key="6">
    <source>
        <dbReference type="ARBA" id="ARBA00023306"/>
    </source>
</evidence>
<keyword evidence="3 7" id="KW-0132">Cell division</keyword>
<evidence type="ECO:0000256" key="5">
    <source>
        <dbReference type="ARBA" id="ARBA00023210"/>
    </source>
</evidence>
<dbReference type="RefSeq" id="WP_189247005.1">
    <property type="nucleotide sequence ID" value="NZ_BMQJ01000006.1"/>
</dbReference>
<keyword evidence="6" id="KW-0131">Cell cycle</keyword>
<sequence length="135" mass="15024">MSARRITQDLTLWAADRPDCPLAAVLSYDAADPCAVRLAFVQGHRETVVYGFARDLLADGLHGPAGQCDVIVGPHEHGTHLVVVLRPEYGYPFVVYALRDQVEDFVDRMYRLVPMGCERVDVDAWIERILGEVAS</sequence>
<reference evidence="8" key="1">
    <citation type="journal article" date="2019" name="Int. J. Syst. Evol. Microbiol.">
        <title>The Global Catalogue of Microorganisms (GCM) 10K type strain sequencing project: providing services to taxonomists for standard genome sequencing and annotation.</title>
        <authorList>
            <consortium name="The Broad Institute Genomics Platform"/>
            <consortium name="The Broad Institute Genome Sequencing Center for Infectious Disease"/>
            <person name="Wu L."/>
            <person name="Ma J."/>
        </authorList>
    </citation>
    <scope>NUCLEOTIDE SEQUENCE [LARGE SCALE GENOMIC DNA]</scope>
    <source>
        <strain evidence="8">JCM 3115</strain>
    </source>
</reference>
<dbReference type="InterPro" id="IPR038658">
    <property type="entry name" value="SsgB_sf"/>
</dbReference>
<dbReference type="EMBL" id="BMQJ01000006">
    <property type="protein sequence ID" value="GGP97394.1"/>
    <property type="molecule type" value="Genomic_DNA"/>
</dbReference>
<dbReference type="Proteomes" id="UP000611554">
    <property type="component" value="Unassembled WGS sequence"/>
</dbReference>